<evidence type="ECO:0000313" key="3">
    <source>
        <dbReference type="EMBL" id="HIZ37621.1"/>
    </source>
</evidence>
<comment type="caution">
    <text evidence="3">The sequence shown here is derived from an EMBL/GenBank/DDBJ whole genome shotgun (WGS) entry which is preliminary data.</text>
</comment>
<organism evidence="3 4">
    <name type="scientific">Candidatus Ruania gallistercoris</name>
    <dbReference type="NCBI Taxonomy" id="2838746"/>
    <lineage>
        <taxon>Bacteria</taxon>
        <taxon>Bacillati</taxon>
        <taxon>Actinomycetota</taxon>
        <taxon>Actinomycetes</taxon>
        <taxon>Micrococcales</taxon>
        <taxon>Ruaniaceae</taxon>
        <taxon>Ruania</taxon>
    </lineage>
</organism>
<evidence type="ECO:0000256" key="1">
    <source>
        <dbReference type="ARBA" id="ARBA00023002"/>
    </source>
</evidence>
<evidence type="ECO:0000259" key="2">
    <source>
        <dbReference type="Pfam" id="PF01243"/>
    </source>
</evidence>
<proteinExistence type="predicted"/>
<dbReference type="GO" id="GO:0070967">
    <property type="term" value="F:coenzyme F420 binding"/>
    <property type="evidence" value="ECO:0007669"/>
    <property type="project" value="TreeGrafter"/>
</dbReference>
<dbReference type="InterPro" id="IPR012349">
    <property type="entry name" value="Split_barrel_FMN-bd"/>
</dbReference>
<dbReference type="Gene3D" id="2.30.110.10">
    <property type="entry name" value="Electron Transport, Fmn-binding Protein, Chain A"/>
    <property type="match status" value="1"/>
</dbReference>
<name>A0A9D2EHS7_9MICO</name>
<protein>
    <submittedName>
        <fullName evidence="3">PPOX class F420-dependent oxidoreductase</fullName>
    </submittedName>
</protein>
<dbReference type="GO" id="GO:0005829">
    <property type="term" value="C:cytosol"/>
    <property type="evidence" value="ECO:0007669"/>
    <property type="project" value="TreeGrafter"/>
</dbReference>
<dbReference type="InterPro" id="IPR011576">
    <property type="entry name" value="Pyridox_Oxase_N"/>
</dbReference>
<dbReference type="Pfam" id="PF01243">
    <property type="entry name" value="PNPOx_N"/>
    <property type="match status" value="1"/>
</dbReference>
<reference evidence="3" key="1">
    <citation type="journal article" date="2021" name="PeerJ">
        <title>Extensive microbial diversity within the chicken gut microbiome revealed by metagenomics and culture.</title>
        <authorList>
            <person name="Gilroy R."/>
            <person name="Ravi A."/>
            <person name="Getino M."/>
            <person name="Pursley I."/>
            <person name="Horton D.L."/>
            <person name="Alikhan N.F."/>
            <person name="Baker D."/>
            <person name="Gharbi K."/>
            <person name="Hall N."/>
            <person name="Watson M."/>
            <person name="Adriaenssens E.M."/>
            <person name="Foster-Nyarko E."/>
            <person name="Jarju S."/>
            <person name="Secka A."/>
            <person name="Antonio M."/>
            <person name="Oren A."/>
            <person name="Chaudhuri R.R."/>
            <person name="La Ragione R."/>
            <person name="Hildebrand F."/>
            <person name="Pallen M.J."/>
        </authorList>
    </citation>
    <scope>NUCLEOTIDE SEQUENCE</scope>
    <source>
        <strain evidence="3">ChiGjej4B4-7305</strain>
    </source>
</reference>
<accession>A0A9D2EHS7</accession>
<evidence type="ECO:0000313" key="4">
    <source>
        <dbReference type="Proteomes" id="UP000824037"/>
    </source>
</evidence>
<dbReference type="EMBL" id="DXBY01000305">
    <property type="protein sequence ID" value="HIZ37621.1"/>
    <property type="molecule type" value="Genomic_DNA"/>
</dbReference>
<dbReference type="AlphaFoldDB" id="A0A9D2EHS7"/>
<keyword evidence="1" id="KW-0560">Oxidoreductase</keyword>
<dbReference type="Proteomes" id="UP000824037">
    <property type="component" value="Unassembled WGS sequence"/>
</dbReference>
<sequence length="129" mass="14409">MTSIPADLRYLLEDPIVGHLATVRPDGAPQVEPMWFAFDGEHLRFTHTTTRGKYRNLQANPGMALEVSNPTNPYEFIEVLGTLVAAEPDPTGSFYVELGRRYGMPDTQPPPDSPDRVVLVMSVEKVIRK</sequence>
<gene>
    <name evidence="3" type="ORF">H9815_17730</name>
</gene>
<dbReference type="InterPro" id="IPR052019">
    <property type="entry name" value="F420H2_bilvrd_red/Heme_oxyg"/>
</dbReference>
<dbReference type="InterPro" id="IPR019920">
    <property type="entry name" value="F420-binding_dom_put"/>
</dbReference>
<reference evidence="3" key="2">
    <citation type="submission" date="2021-04" db="EMBL/GenBank/DDBJ databases">
        <authorList>
            <person name="Gilroy R."/>
        </authorList>
    </citation>
    <scope>NUCLEOTIDE SEQUENCE</scope>
    <source>
        <strain evidence="3">ChiGjej4B4-7305</strain>
    </source>
</reference>
<dbReference type="NCBIfam" id="TIGR03618">
    <property type="entry name" value="Rv1155_F420"/>
    <property type="match status" value="1"/>
</dbReference>
<dbReference type="PANTHER" id="PTHR35176:SF6">
    <property type="entry name" value="HEME OXYGENASE HI_0854-RELATED"/>
    <property type="match status" value="1"/>
</dbReference>
<dbReference type="SUPFAM" id="SSF50475">
    <property type="entry name" value="FMN-binding split barrel"/>
    <property type="match status" value="1"/>
</dbReference>
<feature type="domain" description="Pyridoxamine 5'-phosphate oxidase N-terminal" evidence="2">
    <location>
        <begin position="6"/>
        <end position="126"/>
    </location>
</feature>
<dbReference type="PANTHER" id="PTHR35176">
    <property type="entry name" value="HEME OXYGENASE HI_0854-RELATED"/>
    <property type="match status" value="1"/>
</dbReference>
<dbReference type="GO" id="GO:0016627">
    <property type="term" value="F:oxidoreductase activity, acting on the CH-CH group of donors"/>
    <property type="evidence" value="ECO:0007669"/>
    <property type="project" value="TreeGrafter"/>
</dbReference>